<dbReference type="Proteomes" id="UP000019460">
    <property type="component" value="Unassembled WGS sequence"/>
</dbReference>
<dbReference type="SUPFAM" id="SSF141868">
    <property type="entry name" value="EAL domain-like"/>
    <property type="match status" value="1"/>
</dbReference>
<dbReference type="Pfam" id="PF00563">
    <property type="entry name" value="EAL"/>
    <property type="match status" value="1"/>
</dbReference>
<dbReference type="Gene3D" id="3.30.70.270">
    <property type="match status" value="1"/>
</dbReference>
<evidence type="ECO:0000259" key="1">
    <source>
        <dbReference type="PROSITE" id="PS50883"/>
    </source>
</evidence>
<comment type="caution">
    <text evidence="3">The sequence shown here is derived from an EMBL/GenBank/DDBJ whole genome shotgun (WGS) entry which is preliminary data.</text>
</comment>
<proteinExistence type="predicted"/>
<dbReference type="RefSeq" id="WP_043751511.1">
    <property type="nucleotide sequence ID" value="NZ_AONC01000020.1"/>
</dbReference>
<dbReference type="Pfam" id="PF00990">
    <property type="entry name" value="GGDEF"/>
    <property type="match status" value="1"/>
</dbReference>
<reference evidence="3 4" key="1">
    <citation type="submission" date="2012-11" db="EMBL/GenBank/DDBJ databases">
        <title>Genome assembly of Thiorhodococcus sp. AK35.</title>
        <authorList>
            <person name="Nupur N."/>
            <person name="Khatri I."/>
            <person name="Subramanian S."/>
            <person name="Pinnaka A."/>
        </authorList>
    </citation>
    <scope>NUCLEOTIDE SEQUENCE [LARGE SCALE GENOMIC DNA]</scope>
    <source>
        <strain evidence="3 4">AK35</strain>
    </source>
</reference>
<dbReference type="InterPro" id="IPR043128">
    <property type="entry name" value="Rev_trsase/Diguanyl_cyclase"/>
</dbReference>
<keyword evidence="4" id="KW-1185">Reference proteome</keyword>
<dbReference type="InterPro" id="IPR035919">
    <property type="entry name" value="EAL_sf"/>
</dbReference>
<dbReference type="InterPro" id="IPR000160">
    <property type="entry name" value="GGDEF_dom"/>
</dbReference>
<dbReference type="PROSITE" id="PS50883">
    <property type="entry name" value="EAL"/>
    <property type="match status" value="1"/>
</dbReference>
<evidence type="ECO:0000259" key="2">
    <source>
        <dbReference type="PROSITE" id="PS50887"/>
    </source>
</evidence>
<organism evidence="3 4">
    <name type="scientific">Imhoffiella purpurea</name>
    <dbReference type="NCBI Taxonomy" id="1249627"/>
    <lineage>
        <taxon>Bacteria</taxon>
        <taxon>Pseudomonadati</taxon>
        <taxon>Pseudomonadota</taxon>
        <taxon>Gammaproteobacteria</taxon>
        <taxon>Chromatiales</taxon>
        <taxon>Chromatiaceae</taxon>
        <taxon>Imhoffiella</taxon>
    </lineage>
</organism>
<name>W9VIJ6_9GAMM</name>
<dbReference type="SMART" id="SM00267">
    <property type="entry name" value="GGDEF"/>
    <property type="match status" value="1"/>
</dbReference>
<feature type="domain" description="EAL" evidence="1">
    <location>
        <begin position="383"/>
        <end position="637"/>
    </location>
</feature>
<accession>W9VIJ6</accession>
<dbReference type="CDD" id="cd01948">
    <property type="entry name" value="EAL"/>
    <property type="match status" value="1"/>
</dbReference>
<dbReference type="SMART" id="SM00052">
    <property type="entry name" value="EAL"/>
    <property type="match status" value="1"/>
</dbReference>
<dbReference type="STRING" id="1249627.D779_0949"/>
<dbReference type="PANTHER" id="PTHR44757:SF2">
    <property type="entry name" value="BIOFILM ARCHITECTURE MAINTENANCE PROTEIN MBAA"/>
    <property type="match status" value="1"/>
</dbReference>
<dbReference type="PANTHER" id="PTHR44757">
    <property type="entry name" value="DIGUANYLATE CYCLASE DGCP"/>
    <property type="match status" value="1"/>
</dbReference>
<dbReference type="AlphaFoldDB" id="W9VIJ6"/>
<dbReference type="SUPFAM" id="SSF55073">
    <property type="entry name" value="Nucleotide cyclase"/>
    <property type="match status" value="1"/>
</dbReference>
<evidence type="ECO:0000313" key="4">
    <source>
        <dbReference type="Proteomes" id="UP000019460"/>
    </source>
</evidence>
<dbReference type="InterPro" id="IPR001633">
    <property type="entry name" value="EAL_dom"/>
</dbReference>
<dbReference type="eggNOG" id="COG5001">
    <property type="taxonomic scope" value="Bacteria"/>
</dbReference>
<dbReference type="Gene3D" id="3.20.20.450">
    <property type="entry name" value="EAL domain"/>
    <property type="match status" value="1"/>
</dbReference>
<dbReference type="EMBL" id="AONC01000020">
    <property type="protein sequence ID" value="EXJ15867.1"/>
    <property type="molecule type" value="Genomic_DNA"/>
</dbReference>
<evidence type="ECO:0000313" key="3">
    <source>
        <dbReference type="EMBL" id="EXJ15867.1"/>
    </source>
</evidence>
<protein>
    <submittedName>
        <fullName evidence="3">Diguanylate cyclase</fullName>
    </submittedName>
</protein>
<dbReference type="OrthoDB" id="9176779at2"/>
<dbReference type="InterPro" id="IPR029787">
    <property type="entry name" value="Nucleotide_cyclase"/>
</dbReference>
<gene>
    <name evidence="3" type="ORF">D779_0949</name>
</gene>
<sequence length="645" mass="70792">MNLALHPRLLSPADSPGEHSQSTPINVYPFAFDILREAIGRFPACRTLGELFSALSHCARLLLPSAQTAILLRQPDACFELVFSAPISARGHLRNLSERLIDSGGFAQAVRQGGHCIEALEDEACLLHTIATPRHIYGMAIWVAKDIPALLRQPLGALVDIAALSLDRLQGGAESFLLSGGPETHNGGACTLLDDIAIPADQLTGLAHRTHFIQFLQKVLLDGTPNTAVGIILLDVDGFHRVNREFGCETGDRLLRDVALRLDTALRSQFVYDTIGAAECDLCFARTGADEFGLAVARMRHPQRLAEIATHLHSHVSEGFVQQDTKLYLSISIGLATSHAISGAVSAQSLLRSADSALKRAKLGGRNQHVVYESIWDEAGSPHLRTESLLQEALRKDQFALYLQPLFRLDDMALVGAEVLLRLRISDGIPLPPSSFIPVAESTGQIVEIGEWVLRRACHQIRDWNLRGFPPIALSINVSAIELSRTDLSTRIRHIAEQEGVPPERLHIEITETAIARNEEQALINLEALRAAGFEIWIDDFGTGYSSLKSIKHFPISGLKLDREFVHDLAQNPATQVIASSILSMARNLGYPVVAEGIENADQFEFLRQQGCDRGQGFHLGRPVCIQVFENRFFPARPQDEGSEN</sequence>
<dbReference type="CDD" id="cd01949">
    <property type="entry name" value="GGDEF"/>
    <property type="match status" value="1"/>
</dbReference>
<dbReference type="PROSITE" id="PS50887">
    <property type="entry name" value="GGDEF"/>
    <property type="match status" value="1"/>
</dbReference>
<feature type="domain" description="GGDEF" evidence="2">
    <location>
        <begin position="227"/>
        <end position="374"/>
    </location>
</feature>
<dbReference type="InterPro" id="IPR052155">
    <property type="entry name" value="Biofilm_reg_signaling"/>
</dbReference>
<dbReference type="NCBIfam" id="TIGR00254">
    <property type="entry name" value="GGDEF"/>
    <property type="match status" value="1"/>
</dbReference>